<evidence type="ECO:0000313" key="2">
    <source>
        <dbReference type="EMBL" id="MBD2700250.1"/>
    </source>
</evidence>
<reference evidence="2" key="1">
    <citation type="submission" date="2020-09" db="EMBL/GenBank/DDBJ databases">
        <authorList>
            <person name="Kim M.K."/>
        </authorList>
    </citation>
    <scope>NUCLEOTIDE SEQUENCE</scope>
    <source>
        <strain evidence="2">BT702</strain>
    </source>
</reference>
<keyword evidence="3" id="KW-1185">Reference proteome</keyword>
<dbReference type="AlphaFoldDB" id="A0A926Y1G7"/>
<organism evidence="2 3">
    <name type="scientific">Spirosoma profusum</name>
    <dbReference type="NCBI Taxonomy" id="2771354"/>
    <lineage>
        <taxon>Bacteria</taxon>
        <taxon>Pseudomonadati</taxon>
        <taxon>Bacteroidota</taxon>
        <taxon>Cytophagia</taxon>
        <taxon>Cytophagales</taxon>
        <taxon>Cytophagaceae</taxon>
        <taxon>Spirosoma</taxon>
    </lineage>
</organism>
<evidence type="ECO:0000313" key="3">
    <source>
        <dbReference type="Proteomes" id="UP000598820"/>
    </source>
</evidence>
<accession>A0A926Y1G7</accession>
<comment type="caution">
    <text evidence="2">The sequence shown here is derived from an EMBL/GenBank/DDBJ whole genome shotgun (WGS) entry which is preliminary data.</text>
</comment>
<proteinExistence type="predicted"/>
<sequence>MLRSRWLILLVCLLACFSANADHFLQQIQKATPSRRIIILLNYFDTCTVVTKNQKQAFAVLKQLDDIGRTYQDEQLRRYARFIGDTYAKNSGSSNTQK</sequence>
<feature type="chain" id="PRO_5038010928" evidence="1">
    <location>
        <begin position="22"/>
        <end position="98"/>
    </location>
</feature>
<dbReference type="RefSeq" id="WP_190886095.1">
    <property type="nucleotide sequence ID" value="NZ_JACWZY010000003.1"/>
</dbReference>
<gene>
    <name evidence="2" type="ORF">IC229_06365</name>
</gene>
<feature type="signal peptide" evidence="1">
    <location>
        <begin position="1"/>
        <end position="21"/>
    </location>
</feature>
<evidence type="ECO:0000256" key="1">
    <source>
        <dbReference type="SAM" id="SignalP"/>
    </source>
</evidence>
<dbReference type="EMBL" id="JACWZY010000003">
    <property type="protein sequence ID" value="MBD2700250.1"/>
    <property type="molecule type" value="Genomic_DNA"/>
</dbReference>
<keyword evidence="1" id="KW-0732">Signal</keyword>
<name>A0A926Y1G7_9BACT</name>
<protein>
    <submittedName>
        <fullName evidence="2">Uncharacterized protein</fullName>
    </submittedName>
</protein>
<dbReference type="Proteomes" id="UP000598820">
    <property type="component" value="Unassembled WGS sequence"/>
</dbReference>